<evidence type="ECO:0000313" key="1">
    <source>
        <dbReference type="EMBL" id="KAL0479864.1"/>
    </source>
</evidence>
<dbReference type="InterPro" id="IPR011990">
    <property type="entry name" value="TPR-like_helical_dom_sf"/>
</dbReference>
<dbReference type="SUPFAM" id="SSF81901">
    <property type="entry name" value="HCP-like"/>
    <property type="match status" value="1"/>
</dbReference>
<accession>A0AAW2YTB4</accession>
<keyword evidence="2" id="KW-1185">Reference proteome</keyword>
<comment type="caution">
    <text evidence="1">The sequence shown here is derived from an EMBL/GenBank/DDBJ whole genome shotgun (WGS) entry which is preliminary data.</text>
</comment>
<protein>
    <submittedName>
        <fullName evidence="1">Uncharacterized protein</fullName>
    </submittedName>
</protein>
<name>A0AAW2YTB4_9EUKA</name>
<reference evidence="1 2" key="1">
    <citation type="submission" date="2024-03" db="EMBL/GenBank/DDBJ databases">
        <title>The Acrasis kona genome and developmental transcriptomes reveal deep origins of eukaryotic multicellular pathways.</title>
        <authorList>
            <person name="Sheikh S."/>
            <person name="Fu C.-J."/>
            <person name="Brown M.W."/>
            <person name="Baldauf S.L."/>
        </authorList>
    </citation>
    <scope>NUCLEOTIDE SEQUENCE [LARGE SCALE GENOMIC DNA]</scope>
    <source>
        <strain evidence="1 2">ATCC MYA-3509</strain>
    </source>
</reference>
<dbReference type="EMBL" id="JAOPGA020000605">
    <property type="protein sequence ID" value="KAL0479864.1"/>
    <property type="molecule type" value="Genomic_DNA"/>
</dbReference>
<organism evidence="1 2">
    <name type="scientific">Acrasis kona</name>
    <dbReference type="NCBI Taxonomy" id="1008807"/>
    <lineage>
        <taxon>Eukaryota</taxon>
        <taxon>Discoba</taxon>
        <taxon>Heterolobosea</taxon>
        <taxon>Tetramitia</taxon>
        <taxon>Eutetramitia</taxon>
        <taxon>Acrasidae</taxon>
        <taxon>Acrasis</taxon>
    </lineage>
</organism>
<dbReference type="Gene3D" id="1.25.40.10">
    <property type="entry name" value="Tetratricopeptide repeat domain"/>
    <property type="match status" value="1"/>
</dbReference>
<dbReference type="AlphaFoldDB" id="A0AAW2YTB4"/>
<evidence type="ECO:0000313" key="2">
    <source>
        <dbReference type="Proteomes" id="UP001431209"/>
    </source>
</evidence>
<dbReference type="SUPFAM" id="SSF48452">
    <property type="entry name" value="TPR-like"/>
    <property type="match status" value="1"/>
</dbReference>
<proteinExistence type="predicted"/>
<sequence>MEVGNTEYINNVRNSSVQRTLREYSKAFDSVHKALYSAPHLPMAYYELALLYTDVCQPKNVSRLIAIAKIKCFNHSMYWKNVLLGYESENKLNFEKAKEYYKAAKSCKDTTDCGFVATFNLGCMSVFKADYASAEGYYLEAAEIHQLNTEWSNWNHHLCLCYNNIGMCYSAQFKESSAIRMFTIAIKSGPNLLRSYQERITSYMRYRNHELALEDCHTAFKLTTHKPTLSSLCLCMASSQTKTSDKVNDLLKAIELDPRNDIAYDSLTDLLITFDNTGASHSIINYFIHWCKGDGPCLAVLYSKLHQIEKQTEKKVYYGRMMLAMHNGLMDRIS</sequence>
<dbReference type="SMART" id="SM00028">
    <property type="entry name" value="TPR"/>
    <property type="match status" value="3"/>
</dbReference>
<dbReference type="InterPro" id="IPR019734">
    <property type="entry name" value="TPR_rpt"/>
</dbReference>
<gene>
    <name evidence="1" type="ORF">AKO1_007391</name>
</gene>
<dbReference type="Proteomes" id="UP001431209">
    <property type="component" value="Unassembled WGS sequence"/>
</dbReference>